<name>A0ABW5E048_9BACT</name>
<protein>
    <recommendedName>
        <fullName evidence="3">HEPN AbiU2-like domain-containing protein</fullName>
    </recommendedName>
</protein>
<proteinExistence type="predicted"/>
<dbReference type="RefSeq" id="WP_377094986.1">
    <property type="nucleotide sequence ID" value="NZ_JBHSJM010000001.1"/>
</dbReference>
<evidence type="ECO:0000313" key="2">
    <source>
        <dbReference type="Proteomes" id="UP001597297"/>
    </source>
</evidence>
<sequence>MSCVHEQLKASLDRWLEVHWHIHQIEKNYHYPDGVRYSFNSLIRSAKEIPDIISMELQNRADYKNSIKPYIARLKEDPLFSLLSTRRDYLVHRGMLEVNSSGSIGTTEGKKRPKISASFPIQPWESSDEAYQRFLVACKKDKALRSLLGPDCDSWPILRRKWCIPEFPDKDFLEVAIQTWQTLGDTLSSIISQLGGEVLDTTLSCQHDPYYIRNKEYSQEEFFRLVDGINVETGEPIKQ</sequence>
<gene>
    <name evidence="1" type="ORF">ACFSQZ_02030</name>
</gene>
<reference evidence="2" key="1">
    <citation type="journal article" date="2019" name="Int. J. Syst. Evol. Microbiol.">
        <title>The Global Catalogue of Microorganisms (GCM) 10K type strain sequencing project: providing services to taxonomists for standard genome sequencing and annotation.</title>
        <authorList>
            <consortium name="The Broad Institute Genomics Platform"/>
            <consortium name="The Broad Institute Genome Sequencing Center for Infectious Disease"/>
            <person name="Wu L."/>
            <person name="Ma J."/>
        </authorList>
    </citation>
    <scope>NUCLEOTIDE SEQUENCE [LARGE SCALE GENOMIC DNA]</scope>
    <source>
        <strain evidence="2">JCM 16545</strain>
    </source>
</reference>
<accession>A0ABW5E048</accession>
<comment type="caution">
    <text evidence="1">The sequence shown here is derived from an EMBL/GenBank/DDBJ whole genome shotgun (WGS) entry which is preliminary data.</text>
</comment>
<dbReference type="Proteomes" id="UP001597297">
    <property type="component" value="Unassembled WGS sequence"/>
</dbReference>
<evidence type="ECO:0000313" key="1">
    <source>
        <dbReference type="EMBL" id="MFD2275235.1"/>
    </source>
</evidence>
<evidence type="ECO:0008006" key="3">
    <source>
        <dbReference type="Google" id="ProtNLM"/>
    </source>
</evidence>
<organism evidence="1 2">
    <name type="scientific">Rubritalea spongiae</name>
    <dbReference type="NCBI Taxonomy" id="430797"/>
    <lineage>
        <taxon>Bacteria</taxon>
        <taxon>Pseudomonadati</taxon>
        <taxon>Verrucomicrobiota</taxon>
        <taxon>Verrucomicrobiia</taxon>
        <taxon>Verrucomicrobiales</taxon>
        <taxon>Rubritaleaceae</taxon>
        <taxon>Rubritalea</taxon>
    </lineage>
</organism>
<keyword evidence="2" id="KW-1185">Reference proteome</keyword>
<dbReference type="EMBL" id="JBHUJC010000003">
    <property type="protein sequence ID" value="MFD2275235.1"/>
    <property type="molecule type" value="Genomic_DNA"/>
</dbReference>